<name>A0ABC8WBL2_9POAL</name>
<proteinExistence type="predicted"/>
<dbReference type="AlphaFoldDB" id="A0ABC8WBL2"/>
<reference evidence="6" key="1">
    <citation type="submission" date="2024-10" db="EMBL/GenBank/DDBJ databases">
        <authorList>
            <person name="Ryan C."/>
        </authorList>
    </citation>
    <scope>NUCLEOTIDE SEQUENCE [LARGE SCALE GENOMIC DNA]</scope>
</reference>
<dbReference type="Gene3D" id="3.30.40.10">
    <property type="entry name" value="Zinc/RING finger domain, C3HC4 (zinc finger)"/>
    <property type="match status" value="1"/>
</dbReference>
<feature type="domain" description="RING-type" evidence="5">
    <location>
        <begin position="166"/>
        <end position="208"/>
    </location>
</feature>
<evidence type="ECO:0000313" key="7">
    <source>
        <dbReference type="Proteomes" id="UP001497457"/>
    </source>
</evidence>
<dbReference type="Pfam" id="PF13639">
    <property type="entry name" value="zf-RING_2"/>
    <property type="match status" value="1"/>
</dbReference>
<keyword evidence="3" id="KW-0862">Zinc</keyword>
<dbReference type="InterPro" id="IPR013083">
    <property type="entry name" value="Znf_RING/FYVE/PHD"/>
</dbReference>
<organism evidence="6 7">
    <name type="scientific">Urochloa decumbens</name>
    <dbReference type="NCBI Taxonomy" id="240449"/>
    <lineage>
        <taxon>Eukaryota</taxon>
        <taxon>Viridiplantae</taxon>
        <taxon>Streptophyta</taxon>
        <taxon>Embryophyta</taxon>
        <taxon>Tracheophyta</taxon>
        <taxon>Spermatophyta</taxon>
        <taxon>Magnoliopsida</taxon>
        <taxon>Liliopsida</taxon>
        <taxon>Poales</taxon>
        <taxon>Poaceae</taxon>
        <taxon>PACMAD clade</taxon>
        <taxon>Panicoideae</taxon>
        <taxon>Panicodae</taxon>
        <taxon>Paniceae</taxon>
        <taxon>Melinidinae</taxon>
        <taxon>Urochloa</taxon>
    </lineage>
</organism>
<keyword evidence="2 4" id="KW-0863">Zinc-finger</keyword>
<evidence type="ECO:0000256" key="3">
    <source>
        <dbReference type="ARBA" id="ARBA00022833"/>
    </source>
</evidence>
<accession>A0ABC8WBL2</accession>
<dbReference type="GO" id="GO:0008270">
    <property type="term" value="F:zinc ion binding"/>
    <property type="evidence" value="ECO:0007669"/>
    <property type="project" value="UniProtKB-KW"/>
</dbReference>
<dbReference type="PANTHER" id="PTHR45676">
    <property type="entry name" value="RING-H2 FINGER PROTEIN ATL51-RELATED"/>
    <property type="match status" value="1"/>
</dbReference>
<dbReference type="PROSITE" id="PS50089">
    <property type="entry name" value="ZF_RING_2"/>
    <property type="match status" value="1"/>
</dbReference>
<dbReference type="InterPro" id="IPR011016">
    <property type="entry name" value="Znf_RING-CH"/>
</dbReference>
<evidence type="ECO:0000313" key="6">
    <source>
        <dbReference type="EMBL" id="CAL4906685.1"/>
    </source>
</evidence>
<dbReference type="SUPFAM" id="SSF57850">
    <property type="entry name" value="RING/U-box"/>
    <property type="match status" value="1"/>
</dbReference>
<dbReference type="InterPro" id="IPR001841">
    <property type="entry name" value="Znf_RING"/>
</dbReference>
<protein>
    <recommendedName>
        <fullName evidence="5">RING-type domain-containing protein</fullName>
    </recommendedName>
</protein>
<dbReference type="Proteomes" id="UP001497457">
    <property type="component" value="Chromosome 12b"/>
</dbReference>
<sequence>MEIAGAMPNVFEVTSQTTGVELIDGPVGGFPSHLLIQFEFVRKHKWIGIGGHGKEKQPPSHDFRAITVQLDYPGINVLQHGELCRTLIRETVMNNIVGLGQSMGIPLSHWDKAIPEDLDARIVELALDRPLDCAYRCEVNFTLNIEFGYCEAAALLQGCIMAPRECYICHDALTPGSNVMYLPDCTHAYHVDCIKQWFKKSTTCPVCREDYSRLIPDEYRLLGENMHANDGL</sequence>
<evidence type="ECO:0000256" key="4">
    <source>
        <dbReference type="PROSITE-ProRule" id="PRU00175"/>
    </source>
</evidence>
<dbReference type="SMART" id="SM00744">
    <property type="entry name" value="RINGv"/>
    <property type="match status" value="1"/>
</dbReference>
<keyword evidence="1" id="KW-0479">Metal-binding</keyword>
<gene>
    <name evidence="6" type="ORF">URODEC1_LOCUS12216</name>
</gene>
<evidence type="ECO:0000259" key="5">
    <source>
        <dbReference type="PROSITE" id="PS50089"/>
    </source>
</evidence>
<dbReference type="EMBL" id="OZ075122">
    <property type="protein sequence ID" value="CAL4906685.1"/>
    <property type="molecule type" value="Genomic_DNA"/>
</dbReference>
<keyword evidence="7" id="KW-1185">Reference proteome</keyword>
<evidence type="ECO:0000256" key="2">
    <source>
        <dbReference type="ARBA" id="ARBA00022771"/>
    </source>
</evidence>
<dbReference type="SMART" id="SM00184">
    <property type="entry name" value="RING"/>
    <property type="match status" value="1"/>
</dbReference>
<dbReference type="PANTHER" id="PTHR45676:SF41">
    <property type="entry name" value="RING-H2 FINGER PROTEIN ATL66"/>
    <property type="match status" value="1"/>
</dbReference>
<evidence type="ECO:0000256" key="1">
    <source>
        <dbReference type="ARBA" id="ARBA00022723"/>
    </source>
</evidence>